<accession>I7GMQ5</accession>
<sequence>MIISIDTEKAFDKIKHCFMQKTLDKLGIDGNFLKIIELLTTNPQPHHTKLAKARKIPFENHHKTSMPSLTTPIQHSIESSSQGNHARERNKGYSNRKRGS</sequence>
<proteinExistence type="evidence at transcript level"/>
<evidence type="ECO:0000313" key="2">
    <source>
        <dbReference type="EMBL" id="BAE89450.1"/>
    </source>
</evidence>
<feature type="region of interest" description="Disordered" evidence="1">
    <location>
        <begin position="58"/>
        <end position="100"/>
    </location>
</feature>
<name>I7GMQ5_MACFA</name>
<dbReference type="PANTHER" id="PTHR19446">
    <property type="entry name" value="REVERSE TRANSCRIPTASES"/>
    <property type="match status" value="1"/>
</dbReference>
<feature type="compositionally biased region" description="Polar residues" evidence="1">
    <location>
        <begin position="65"/>
        <end position="84"/>
    </location>
</feature>
<organism evidence="2">
    <name type="scientific">Macaca fascicularis</name>
    <name type="common">Crab-eating macaque</name>
    <name type="synonym">Cynomolgus monkey</name>
    <dbReference type="NCBI Taxonomy" id="9541"/>
    <lineage>
        <taxon>Eukaryota</taxon>
        <taxon>Metazoa</taxon>
        <taxon>Chordata</taxon>
        <taxon>Craniata</taxon>
        <taxon>Vertebrata</taxon>
        <taxon>Euteleostomi</taxon>
        <taxon>Mammalia</taxon>
        <taxon>Eutheria</taxon>
        <taxon>Euarchontoglires</taxon>
        <taxon>Primates</taxon>
        <taxon>Haplorrhini</taxon>
        <taxon>Catarrhini</taxon>
        <taxon>Cercopithecidae</taxon>
        <taxon>Cercopithecinae</taxon>
        <taxon>Macaca</taxon>
    </lineage>
</organism>
<evidence type="ECO:0000256" key="1">
    <source>
        <dbReference type="SAM" id="MobiDB-lite"/>
    </source>
</evidence>
<protein>
    <submittedName>
        <fullName evidence="2">Macaca fascicularis brain cDNA clone: QflA-17917, similar to human similar to hypothetical protein (L1H 3 region) - human(LOC389651), mRNA, RefSeq: XM_372039.1</fullName>
    </submittedName>
</protein>
<reference evidence="2" key="1">
    <citation type="journal article" date="2007" name="PLoS Biol.">
        <title>Rate of evolution in brain-expressed genes in humans and other primates.</title>
        <authorList>
            <person name="Wang H.-Y."/>
            <person name="Chien H.-C."/>
            <person name="Osada N."/>
            <person name="Hashimoto K."/>
            <person name="Sugano S."/>
            <person name="Gojobori T."/>
            <person name="Chou C.-K."/>
            <person name="Tsai S.-F."/>
            <person name="Wu C.-I."/>
            <person name="Shen C.-K.J."/>
        </authorList>
    </citation>
    <scope>NUCLEOTIDE SEQUENCE</scope>
</reference>
<dbReference type="EMBL" id="AB172388">
    <property type="protein sequence ID" value="BAE89450.1"/>
    <property type="molecule type" value="mRNA"/>
</dbReference>
<dbReference type="AlphaFoldDB" id="I7GMQ5"/>